<dbReference type="Proteomes" id="UP000735302">
    <property type="component" value="Unassembled WGS sequence"/>
</dbReference>
<comment type="caution">
    <text evidence="2">The sequence shown here is derived from an EMBL/GenBank/DDBJ whole genome shotgun (WGS) entry which is preliminary data.</text>
</comment>
<feature type="region of interest" description="Disordered" evidence="1">
    <location>
        <begin position="1"/>
        <end position="31"/>
    </location>
</feature>
<protein>
    <submittedName>
        <fullName evidence="2">Uncharacterized protein</fullName>
    </submittedName>
</protein>
<evidence type="ECO:0000256" key="1">
    <source>
        <dbReference type="SAM" id="MobiDB-lite"/>
    </source>
</evidence>
<reference evidence="2 3" key="1">
    <citation type="journal article" date="2021" name="Elife">
        <title>Chloroplast acquisition without the gene transfer in kleptoplastic sea slugs, Plakobranchus ocellatus.</title>
        <authorList>
            <person name="Maeda T."/>
            <person name="Takahashi S."/>
            <person name="Yoshida T."/>
            <person name="Shimamura S."/>
            <person name="Takaki Y."/>
            <person name="Nagai Y."/>
            <person name="Toyoda A."/>
            <person name="Suzuki Y."/>
            <person name="Arimoto A."/>
            <person name="Ishii H."/>
            <person name="Satoh N."/>
            <person name="Nishiyama T."/>
            <person name="Hasebe M."/>
            <person name="Maruyama T."/>
            <person name="Minagawa J."/>
            <person name="Obokata J."/>
            <person name="Shigenobu S."/>
        </authorList>
    </citation>
    <scope>NUCLEOTIDE SEQUENCE [LARGE SCALE GENOMIC DNA]</scope>
</reference>
<gene>
    <name evidence="2" type="ORF">PoB_002874800</name>
</gene>
<sequence>MVLGRREGLGTYVRTGGSLESGKRGSSVQTDWPRGPRTVIAGGDFLHPLAGSIGGDLSFSLRNLPQGALTADAVETWTEGTWTEFSEPSETHGFLASPVPVALRPSSLLQKLLETAVLPEDPEIASLTKLSTGSILCRGR</sequence>
<name>A0AAV4A4W6_9GAST</name>
<evidence type="ECO:0000313" key="2">
    <source>
        <dbReference type="EMBL" id="GFO02243.1"/>
    </source>
</evidence>
<organism evidence="2 3">
    <name type="scientific">Plakobranchus ocellatus</name>
    <dbReference type="NCBI Taxonomy" id="259542"/>
    <lineage>
        <taxon>Eukaryota</taxon>
        <taxon>Metazoa</taxon>
        <taxon>Spiralia</taxon>
        <taxon>Lophotrochozoa</taxon>
        <taxon>Mollusca</taxon>
        <taxon>Gastropoda</taxon>
        <taxon>Heterobranchia</taxon>
        <taxon>Euthyneura</taxon>
        <taxon>Panpulmonata</taxon>
        <taxon>Sacoglossa</taxon>
        <taxon>Placobranchoidea</taxon>
        <taxon>Plakobranchidae</taxon>
        <taxon>Plakobranchus</taxon>
    </lineage>
</organism>
<dbReference type="AlphaFoldDB" id="A0AAV4A4W6"/>
<accession>A0AAV4A4W6</accession>
<evidence type="ECO:0000313" key="3">
    <source>
        <dbReference type="Proteomes" id="UP000735302"/>
    </source>
</evidence>
<keyword evidence="3" id="KW-1185">Reference proteome</keyword>
<dbReference type="EMBL" id="BLXT01003580">
    <property type="protein sequence ID" value="GFO02243.1"/>
    <property type="molecule type" value="Genomic_DNA"/>
</dbReference>
<proteinExistence type="predicted"/>